<feature type="region of interest" description="Disordered" evidence="5">
    <location>
        <begin position="51"/>
        <end position="73"/>
    </location>
</feature>
<keyword evidence="3 4" id="KW-0067">ATP-binding</keyword>
<dbReference type="Gene3D" id="3.40.50.300">
    <property type="entry name" value="P-loop containing nucleotide triphosphate hydrolases"/>
    <property type="match status" value="1"/>
</dbReference>
<dbReference type="RefSeq" id="WP_227019902.1">
    <property type="nucleotide sequence ID" value="NZ_JAGSND010000016.1"/>
</dbReference>
<evidence type="ECO:0000313" key="8">
    <source>
        <dbReference type="Proteomes" id="UP000675664"/>
    </source>
</evidence>
<protein>
    <submittedName>
        <fullName evidence="7">ATP-binding protein</fullName>
    </submittedName>
</protein>
<comment type="similarity">
    <text evidence="1 4">Belongs to the AAA ATPase family.</text>
</comment>
<evidence type="ECO:0000256" key="5">
    <source>
        <dbReference type="SAM" id="MobiDB-lite"/>
    </source>
</evidence>
<dbReference type="Proteomes" id="UP000675664">
    <property type="component" value="Unassembled WGS sequence"/>
</dbReference>
<proteinExistence type="inferred from homology"/>
<evidence type="ECO:0000256" key="4">
    <source>
        <dbReference type="RuleBase" id="RU003651"/>
    </source>
</evidence>
<evidence type="ECO:0000313" key="7">
    <source>
        <dbReference type="EMBL" id="MBR0599775.1"/>
    </source>
</evidence>
<organism evidence="7 8">
    <name type="scientific">Sinanaerobacter chloroacetimidivorans</name>
    <dbReference type="NCBI Taxonomy" id="2818044"/>
    <lineage>
        <taxon>Bacteria</taxon>
        <taxon>Bacillati</taxon>
        <taxon>Bacillota</taxon>
        <taxon>Clostridia</taxon>
        <taxon>Peptostreptococcales</taxon>
        <taxon>Anaerovoracaceae</taxon>
        <taxon>Sinanaerobacter</taxon>
    </lineage>
</organism>
<comment type="caution">
    <text evidence="7">The sequence shown here is derived from an EMBL/GenBank/DDBJ whole genome shotgun (WGS) entry which is preliminary data.</text>
</comment>
<dbReference type="InterPro" id="IPR003593">
    <property type="entry name" value="AAA+_ATPase"/>
</dbReference>
<evidence type="ECO:0000256" key="1">
    <source>
        <dbReference type="ARBA" id="ARBA00006914"/>
    </source>
</evidence>
<dbReference type="GO" id="GO:0016887">
    <property type="term" value="F:ATP hydrolysis activity"/>
    <property type="evidence" value="ECO:0007669"/>
    <property type="project" value="InterPro"/>
</dbReference>
<evidence type="ECO:0000256" key="2">
    <source>
        <dbReference type="ARBA" id="ARBA00022741"/>
    </source>
</evidence>
<keyword evidence="8" id="KW-1185">Reference proteome</keyword>
<dbReference type="AlphaFoldDB" id="A0A8J7W5W7"/>
<name>A0A8J7W5W7_9FIRM</name>
<dbReference type="SUPFAM" id="SSF52540">
    <property type="entry name" value="P-loop containing nucleoside triphosphate hydrolases"/>
    <property type="match status" value="1"/>
</dbReference>
<evidence type="ECO:0000259" key="6">
    <source>
        <dbReference type="SMART" id="SM00382"/>
    </source>
</evidence>
<dbReference type="InterPro" id="IPR003959">
    <property type="entry name" value="ATPase_AAA_core"/>
</dbReference>
<feature type="domain" description="AAA+ ATPase" evidence="6">
    <location>
        <begin position="127"/>
        <end position="259"/>
    </location>
</feature>
<dbReference type="InterPro" id="IPR003960">
    <property type="entry name" value="ATPase_AAA_CS"/>
</dbReference>
<dbReference type="PROSITE" id="PS00674">
    <property type="entry name" value="AAA"/>
    <property type="match status" value="1"/>
</dbReference>
<accession>A0A8J7W5W7</accession>
<sequence length="379" mass="42764">MKSELIEKLIIAHCDGDENKFIEALNKLVKDEEKKGNVPTASRLMRAYDNNKKSGNVSTDFSPNTTVFSSQMNTPRDKDSLLELYEIVHSKMSLDDVILPEKQKDILEQIVSEQNNAEELLKHNMPPINRVLLCGPPGCGKTMTAYALGHELNLPIAYVRLDGLVSSYLGQTSTNLRKVFDSVRNQRIILFLDEFDAIAKKRDDSNELGELKRVVTTLLQNFDNMPGNVFLIAATNHEHLLDPAIWRRFNVTITLELPNEEQRRILIEKGISKYGVEPQIDYKLIAKVSEGINGAQIGELTTAAAKKNLINKKLKTEDVIDILIQQLSKFSDSGNEPMKVIHEMMERGVSLRTAAKALGMSHNTLDYQLKKYRGELDNE</sequence>
<dbReference type="Pfam" id="PF00004">
    <property type="entry name" value="AAA"/>
    <property type="match status" value="1"/>
</dbReference>
<dbReference type="PANTHER" id="PTHR23073">
    <property type="entry name" value="26S PROTEASOME REGULATORY SUBUNIT"/>
    <property type="match status" value="1"/>
</dbReference>
<reference evidence="7" key="2">
    <citation type="submission" date="2021-04" db="EMBL/GenBank/DDBJ databases">
        <authorList>
            <person name="Liu J."/>
        </authorList>
    </citation>
    <scope>NUCLEOTIDE SEQUENCE</scope>
    <source>
        <strain evidence="7">BAD-6</strain>
    </source>
</reference>
<dbReference type="CDD" id="cd19481">
    <property type="entry name" value="RecA-like_protease"/>
    <property type="match status" value="1"/>
</dbReference>
<dbReference type="SMART" id="SM00382">
    <property type="entry name" value="AAA"/>
    <property type="match status" value="1"/>
</dbReference>
<evidence type="ECO:0000256" key="3">
    <source>
        <dbReference type="ARBA" id="ARBA00022840"/>
    </source>
</evidence>
<dbReference type="InterPro" id="IPR027417">
    <property type="entry name" value="P-loop_NTPase"/>
</dbReference>
<dbReference type="GO" id="GO:0005524">
    <property type="term" value="F:ATP binding"/>
    <property type="evidence" value="ECO:0007669"/>
    <property type="project" value="UniProtKB-KW"/>
</dbReference>
<reference evidence="7" key="1">
    <citation type="submission" date="2021-04" db="EMBL/GenBank/DDBJ databases">
        <title>Sinoanaerobacter chloroacetimidivorans sp. nov., an obligate anaerobic bacterium isolated from anaerobic sludge.</title>
        <authorList>
            <person name="Bao Y."/>
        </authorList>
    </citation>
    <scope>NUCLEOTIDE SEQUENCE</scope>
    <source>
        <strain evidence="7">BAD-6</strain>
    </source>
</reference>
<feature type="compositionally biased region" description="Polar residues" evidence="5">
    <location>
        <begin position="53"/>
        <end position="73"/>
    </location>
</feature>
<keyword evidence="2 4" id="KW-0547">Nucleotide-binding</keyword>
<dbReference type="EMBL" id="JAGSND010000016">
    <property type="protein sequence ID" value="MBR0599775.1"/>
    <property type="molecule type" value="Genomic_DNA"/>
</dbReference>
<dbReference type="InterPro" id="IPR050221">
    <property type="entry name" value="26S_Proteasome_ATPase"/>
</dbReference>
<gene>
    <name evidence="7" type="ORF">KCX82_17970</name>
</gene>